<dbReference type="InterPro" id="IPR025476">
    <property type="entry name" value="Helitron_helicase-like"/>
</dbReference>
<feature type="compositionally biased region" description="Polar residues" evidence="1">
    <location>
        <begin position="83"/>
        <end position="94"/>
    </location>
</feature>
<keyword evidence="4" id="KW-1185">Reference proteome</keyword>
<sequence length="430" mass="48599">MARGHPPHSGRNTRIAPLRTVAQIARAYAAELAAQSQSPGTGQQRPSPQRISSSLATARRRGSQSSARSPPPPPDPSQRRRSNANQDSTAAAQNPPQRRRPRQPPPWTILFNTNRPVATARVSNNEADILCRFPGEIPNYQGLMDDVCESCDSLHWRGERTVNDRNKIRASYSICCHKGKSILPIQYNEIEFPEVLKRRLVGTGSVSRKFQDQIRAVGADQRVYNAPQTEEVGIVIDRDDPDNIPPRDIVLRKHDGGFERITNNFSGYLPLRYPIFFPNGEREGRRLAKMEAEIALSLNELLVDLYICVERSRLDFYRFNQDKIRADCYKGILESFSDGVEVVGRRIILPSSFSGSPRNMKQLYQDAMALVRVFGRPSLFITMTANSYWPEVVAALKEHQIPSDRPDLVTPLSIEAREYGGRCHQERPSW</sequence>
<protein>
    <recommendedName>
        <fullName evidence="2">Helitron helicase-like domain-containing protein</fullName>
    </recommendedName>
</protein>
<evidence type="ECO:0000313" key="4">
    <source>
        <dbReference type="Proteomes" id="UP000238274"/>
    </source>
</evidence>
<dbReference type="PANTHER" id="PTHR45786:SF74">
    <property type="entry name" value="ATP-DEPENDENT DNA HELICASE"/>
    <property type="match status" value="1"/>
</dbReference>
<dbReference type="VEuPathDB" id="FungiDB:PSTT_06647"/>
<gene>
    <name evidence="3" type="ORF">PSHT_15544</name>
</gene>
<dbReference type="VEuPathDB" id="FungiDB:PSHT_15544"/>
<feature type="region of interest" description="Disordered" evidence="1">
    <location>
        <begin position="32"/>
        <end position="111"/>
    </location>
</feature>
<dbReference type="Pfam" id="PF14214">
    <property type="entry name" value="Helitron_like_N"/>
    <property type="match status" value="1"/>
</dbReference>
<dbReference type="VEuPathDB" id="FungiDB:PSTT_02532"/>
<dbReference type="AlphaFoldDB" id="A0A2S4UEF2"/>
<feature type="domain" description="Helitron helicase-like" evidence="2">
    <location>
        <begin position="300"/>
        <end position="409"/>
    </location>
</feature>
<organism evidence="3 4">
    <name type="scientific">Puccinia striiformis</name>
    <dbReference type="NCBI Taxonomy" id="27350"/>
    <lineage>
        <taxon>Eukaryota</taxon>
        <taxon>Fungi</taxon>
        <taxon>Dikarya</taxon>
        <taxon>Basidiomycota</taxon>
        <taxon>Pucciniomycotina</taxon>
        <taxon>Pucciniomycetes</taxon>
        <taxon>Pucciniales</taxon>
        <taxon>Pucciniaceae</taxon>
        <taxon>Puccinia</taxon>
    </lineage>
</organism>
<evidence type="ECO:0000259" key="2">
    <source>
        <dbReference type="Pfam" id="PF14214"/>
    </source>
</evidence>
<proteinExistence type="predicted"/>
<comment type="caution">
    <text evidence="3">The sequence shown here is derived from an EMBL/GenBank/DDBJ whole genome shotgun (WGS) entry which is preliminary data.</text>
</comment>
<accession>A0A2S4UEF2</accession>
<evidence type="ECO:0000256" key="1">
    <source>
        <dbReference type="SAM" id="MobiDB-lite"/>
    </source>
</evidence>
<feature type="compositionally biased region" description="Low complexity" evidence="1">
    <location>
        <begin position="43"/>
        <end position="54"/>
    </location>
</feature>
<evidence type="ECO:0000313" key="3">
    <source>
        <dbReference type="EMBL" id="POV95672.1"/>
    </source>
</evidence>
<reference evidence="3 4" key="1">
    <citation type="submission" date="2017-12" db="EMBL/GenBank/DDBJ databases">
        <title>Gene loss provides genomic basis for host adaptation in cereal stripe rust fungi.</title>
        <authorList>
            <person name="Xia C."/>
        </authorList>
    </citation>
    <scope>NUCLEOTIDE SEQUENCE [LARGE SCALE GENOMIC DNA]</scope>
    <source>
        <strain evidence="3 4">93TX-2</strain>
    </source>
</reference>
<reference evidence="4" key="2">
    <citation type="journal article" date="2018" name="BMC Genomics">
        <title>Genomic insights into host adaptation between the wheat stripe rust pathogen (Puccinia striiformis f. sp. tritici) and the barley stripe rust pathogen (Puccinia striiformis f. sp. hordei).</title>
        <authorList>
            <person name="Xia C."/>
            <person name="Wang M."/>
            <person name="Yin C."/>
            <person name="Cornejo O.E."/>
            <person name="Hulbert S.H."/>
            <person name="Chen X."/>
        </authorList>
    </citation>
    <scope>NUCLEOTIDE SEQUENCE [LARGE SCALE GENOMIC DNA]</scope>
    <source>
        <strain evidence="4">93TX-2</strain>
    </source>
</reference>
<dbReference type="EMBL" id="PKSM01000405">
    <property type="protein sequence ID" value="POV95672.1"/>
    <property type="molecule type" value="Genomic_DNA"/>
</dbReference>
<dbReference type="PANTHER" id="PTHR45786">
    <property type="entry name" value="DNA BINDING PROTEIN-LIKE"/>
    <property type="match status" value="1"/>
</dbReference>
<dbReference type="Proteomes" id="UP000238274">
    <property type="component" value="Unassembled WGS sequence"/>
</dbReference>
<dbReference type="OrthoDB" id="2507248at2759"/>
<name>A0A2S4UEF2_9BASI</name>
<reference evidence="4" key="3">
    <citation type="journal article" date="2018" name="Mol. Plant Microbe Interact.">
        <title>Genome sequence resources for the wheat stripe rust pathogen (Puccinia striiformis f. sp. tritici) and the barley stripe rust pathogen (Puccinia striiformis f. sp. hordei).</title>
        <authorList>
            <person name="Xia C."/>
            <person name="Wang M."/>
            <person name="Yin C."/>
            <person name="Cornejo O.E."/>
            <person name="Hulbert S.H."/>
            <person name="Chen X."/>
        </authorList>
    </citation>
    <scope>NUCLEOTIDE SEQUENCE [LARGE SCALE GENOMIC DNA]</scope>
    <source>
        <strain evidence="4">93TX-2</strain>
    </source>
</reference>